<organism evidence="1">
    <name type="scientific">marine sediment metagenome</name>
    <dbReference type="NCBI Taxonomy" id="412755"/>
    <lineage>
        <taxon>unclassified sequences</taxon>
        <taxon>metagenomes</taxon>
        <taxon>ecological metagenomes</taxon>
    </lineage>
</organism>
<dbReference type="AlphaFoldDB" id="A0A0F9A414"/>
<proteinExistence type="predicted"/>
<comment type="caution">
    <text evidence="1">The sequence shown here is derived from an EMBL/GenBank/DDBJ whole genome shotgun (WGS) entry which is preliminary data.</text>
</comment>
<gene>
    <name evidence="1" type="ORF">LCGC14_2698340</name>
</gene>
<feature type="non-terminal residue" evidence="1">
    <location>
        <position position="436"/>
    </location>
</feature>
<evidence type="ECO:0000313" key="1">
    <source>
        <dbReference type="EMBL" id="KKK92895.1"/>
    </source>
</evidence>
<feature type="non-terminal residue" evidence="1">
    <location>
        <position position="1"/>
    </location>
</feature>
<protein>
    <submittedName>
        <fullName evidence="1">Uncharacterized protein</fullName>
    </submittedName>
</protein>
<name>A0A0F9A414_9ZZZZ</name>
<sequence>TEAYTSTGGAIFGGTTAAGAEPGDLTLELRATDGGVPTGSAIATGTLDSDGVPPSTRSGWFRVDWDSSVALDDATLYAIIAHTPGGGSDYNWRSDAGGGLADGNAVTSANSGVDWASSAPADFLFAVYAADSKTNYQDVTVAASYGDVPSRTAIQVCQNNGTGSKKTWIAKRSGTRQSDDLWLEGEDFTTFTNIVGGAHVLEEVGNEDVDLSAYSGDFAQIMNVVPTGAAIAANSEIARFNHVITTLPRGQFRVLVRVKTESDDNDDFDHMSWGVGWSYGGTTKTPTEANGEYFQVAADGTWEIIDLGVINIPPVAESDVADNATFELRIFQYATELLAQNELYQWFTDYIFLLPIDEGNVIIGDVAADDFLLSDGITRPNNVFLLAQEEAPHFTGAADSNMNAGVIHDSVSKLWVFGQFKLDSDHSSAATSGLTI</sequence>
<reference evidence="1" key="1">
    <citation type="journal article" date="2015" name="Nature">
        <title>Complex archaea that bridge the gap between prokaryotes and eukaryotes.</title>
        <authorList>
            <person name="Spang A."/>
            <person name="Saw J.H."/>
            <person name="Jorgensen S.L."/>
            <person name="Zaremba-Niedzwiedzka K."/>
            <person name="Martijn J."/>
            <person name="Lind A.E."/>
            <person name="van Eijk R."/>
            <person name="Schleper C."/>
            <person name="Guy L."/>
            <person name="Ettema T.J."/>
        </authorList>
    </citation>
    <scope>NUCLEOTIDE SEQUENCE</scope>
</reference>
<accession>A0A0F9A414</accession>
<dbReference type="EMBL" id="LAZR01048011">
    <property type="protein sequence ID" value="KKK92895.1"/>
    <property type="molecule type" value="Genomic_DNA"/>
</dbReference>